<feature type="transmembrane region" description="Helical" evidence="1">
    <location>
        <begin position="146"/>
        <end position="164"/>
    </location>
</feature>
<comment type="caution">
    <text evidence="2">The sequence shown here is derived from an EMBL/GenBank/DDBJ whole genome shotgun (WGS) entry which is preliminary data.</text>
</comment>
<keyword evidence="1" id="KW-0472">Membrane</keyword>
<dbReference type="RefSeq" id="WP_104437879.1">
    <property type="nucleotide sequence ID" value="NZ_PTJA01000008.1"/>
</dbReference>
<keyword evidence="3" id="KW-1185">Reference proteome</keyword>
<feature type="transmembrane region" description="Helical" evidence="1">
    <location>
        <begin position="58"/>
        <end position="78"/>
    </location>
</feature>
<evidence type="ECO:0000256" key="1">
    <source>
        <dbReference type="SAM" id="Phobius"/>
    </source>
</evidence>
<dbReference type="EMBL" id="PTJA01000008">
    <property type="protein sequence ID" value="PPK79989.1"/>
    <property type="molecule type" value="Genomic_DNA"/>
</dbReference>
<accession>A0A2S6HQU2</accession>
<feature type="transmembrane region" description="Helical" evidence="1">
    <location>
        <begin position="12"/>
        <end position="34"/>
    </location>
</feature>
<keyword evidence="1" id="KW-0812">Transmembrane</keyword>
<feature type="transmembrane region" description="Helical" evidence="1">
    <location>
        <begin position="223"/>
        <end position="245"/>
    </location>
</feature>
<proteinExistence type="predicted"/>
<organism evidence="2 3">
    <name type="scientific">Lacrimispora xylanisolvens</name>
    <dbReference type="NCBI Taxonomy" id="384636"/>
    <lineage>
        <taxon>Bacteria</taxon>
        <taxon>Bacillati</taxon>
        <taxon>Bacillota</taxon>
        <taxon>Clostridia</taxon>
        <taxon>Lachnospirales</taxon>
        <taxon>Lachnospiraceae</taxon>
        <taxon>Lacrimispora</taxon>
    </lineage>
</organism>
<sequence>MIRIIKAEFIKLKRLHILLIGMIGMTFPSILSIFTQKVAIPEKQIRNFDFATLFNHTVWNSTTIFMPVIFTLIGGYLINREYKEDTLKNLFTIPISFPQLLYGKLIAMGIISILLGYYSCFITLIVGFITGLTVPDLTVLLKGFEQMTVISLCTYISVLPIIVFTSKKQDAFMGGVVVSFLFGYFSMFVKNATLRSIYPILSGLTIIRFDTNQYMNTSGSGSFAISLITMAILLLLTNLLINMCYSENAHI</sequence>
<gene>
    <name evidence="2" type="ORF">BXY41_108214</name>
</gene>
<reference evidence="2 3" key="1">
    <citation type="submission" date="2018-02" db="EMBL/GenBank/DDBJ databases">
        <title>Genomic Encyclopedia of Archaeal and Bacterial Type Strains, Phase II (KMG-II): from individual species to whole genera.</title>
        <authorList>
            <person name="Goeker M."/>
        </authorList>
    </citation>
    <scope>NUCLEOTIDE SEQUENCE [LARGE SCALE GENOMIC DNA]</scope>
    <source>
        <strain evidence="2 3">DSM 3808</strain>
    </source>
</reference>
<dbReference type="AlphaFoldDB" id="A0A2S6HQU2"/>
<feature type="transmembrane region" description="Helical" evidence="1">
    <location>
        <begin position="171"/>
        <end position="189"/>
    </location>
</feature>
<dbReference type="OrthoDB" id="609779at2"/>
<evidence type="ECO:0000313" key="2">
    <source>
        <dbReference type="EMBL" id="PPK79989.1"/>
    </source>
</evidence>
<dbReference type="Proteomes" id="UP000237749">
    <property type="component" value="Unassembled WGS sequence"/>
</dbReference>
<protein>
    <submittedName>
        <fullName evidence="2">ABC-2 type transport system permease protein/bacitracin transport system permease protein</fullName>
    </submittedName>
</protein>
<dbReference type="Pfam" id="PF12730">
    <property type="entry name" value="ABC2_membrane_4"/>
    <property type="match status" value="1"/>
</dbReference>
<feature type="transmembrane region" description="Helical" evidence="1">
    <location>
        <begin position="105"/>
        <end position="134"/>
    </location>
</feature>
<keyword evidence="1" id="KW-1133">Transmembrane helix</keyword>
<evidence type="ECO:0000313" key="3">
    <source>
        <dbReference type="Proteomes" id="UP000237749"/>
    </source>
</evidence>
<name>A0A2S6HQU2_9FIRM</name>